<dbReference type="Pfam" id="PF14905">
    <property type="entry name" value="OMP_b-brl_3"/>
    <property type="match status" value="1"/>
</dbReference>
<reference key="2">
    <citation type="submission" date="2011-04" db="EMBL/GenBank/DDBJ databases">
        <title>Complete sequence of chromosome of Haliscomenobacter hydrossis DSM 1100.</title>
        <authorList>
            <consortium name="US DOE Joint Genome Institute (JGI-PGF)"/>
            <person name="Lucas S."/>
            <person name="Han J."/>
            <person name="Lapidus A."/>
            <person name="Bruce D."/>
            <person name="Goodwin L."/>
            <person name="Pitluck S."/>
            <person name="Peters L."/>
            <person name="Kyrpides N."/>
            <person name="Mavromatis K."/>
            <person name="Ivanova N."/>
            <person name="Ovchinnikova G."/>
            <person name="Pagani I."/>
            <person name="Daligault H."/>
            <person name="Detter J.C."/>
            <person name="Han C."/>
            <person name="Land M."/>
            <person name="Hauser L."/>
            <person name="Markowitz V."/>
            <person name="Cheng J.-F."/>
            <person name="Hugenholtz P."/>
            <person name="Woyke T."/>
            <person name="Wu D."/>
            <person name="Verbarg S."/>
            <person name="Frueling A."/>
            <person name="Brambilla E."/>
            <person name="Klenk H.-P."/>
            <person name="Eisen J.A."/>
        </authorList>
    </citation>
    <scope>NUCLEOTIDE SEQUENCE</scope>
    <source>
        <strain>DSM 1100</strain>
    </source>
</reference>
<sequence>MKYFYCWLLLVLGLGQMELSAQVRIFGKIIDTSNQVLPRATTALYVVQDSSLFSYDLSDDAGNIELPGIKPGIYRLQISYLGFEPWEQILTIDKGSRELNLGDIQLKTKSNLLQTMEISAARIPITVRGDTLELSANLVKVQAHDAVEDMLKKMPGMELDPDGTLKAQGENIVKIMVDGKEFFGTDIKMALKVLPADAVDKIQIIEKKSDKAEFSGIDDGQREKILNIKTKPDRQKSNFGKSTLGLGPPQQFDVVSNLSKFSPKRRLTGTLSANNVNRNGNAEVTDRGLSNAAALPSGGLNTNLNAGLNFSQELPRKWQVYGNYRLNLSDRDMDRIARVERYLDDKTIISQDTSSNDNFSINNNLNLTLESNRKDTLWGFRLLSGMFMRNGRNTSNFQSFAADQVLGPRNTSQRSNMGENEGLGGNLEFTFRKRLGKKGRNVNLDLDWDANSGVNNASNQSRNYFFQTTTAAEREVLIHQDRITETGAENWSAQVSFSEPLNKIISLHATYNYRASTNDDDRIIADVQDSGELLRNDQQSNHLLSDVFRHHTTLGLQADYKKLDIGTRVRWENAMIKGGLFLQEAAVNQEYDYLLPSINITYRPKQSKTLTLNLDQTLNLPSIRQLQPVQEVTDALRYYIGNPSLTPELRYNGTLRYNLYQAKRGSTFLFSINGSLTTDKIQNVQLVDEQLITKTSPQNVSNDYSTSGNIYYVFQLKSMGLRISVGSDHGFGRNLTFINRLQNTTYTRRHAGSLSFTNQKKKDWEWSIDTRVNFSANRYSTNEELNRNFLQNSILAYIRKPFAKEKYSMESQFNYIIYSGLGDGFQRSLPIWNASIGAYVMEGKKGLLRLSAYDLLGQNEGLSRNAQLNTLVDERVNALSRYFMLSFSYLVRNSGKKK</sequence>
<proteinExistence type="predicted"/>
<dbReference type="STRING" id="760192.Halhy_6000"/>
<organism evidence="2 3">
    <name type="scientific">Haliscomenobacter hydrossis (strain ATCC 27775 / DSM 1100 / LMG 10767 / O)</name>
    <dbReference type="NCBI Taxonomy" id="760192"/>
    <lineage>
        <taxon>Bacteria</taxon>
        <taxon>Pseudomonadati</taxon>
        <taxon>Bacteroidota</taxon>
        <taxon>Saprospiria</taxon>
        <taxon>Saprospirales</taxon>
        <taxon>Haliscomenobacteraceae</taxon>
        <taxon>Haliscomenobacter</taxon>
    </lineage>
</organism>
<dbReference type="KEGG" id="hhy:Halhy_6000"/>
<dbReference type="Proteomes" id="UP000008461">
    <property type="component" value="Chromosome"/>
</dbReference>
<reference evidence="2 3" key="1">
    <citation type="journal article" date="2011" name="Stand. Genomic Sci.">
        <title>Complete genome sequence of Haliscomenobacter hydrossis type strain (O).</title>
        <authorList>
            <consortium name="US DOE Joint Genome Institute (JGI-PGF)"/>
            <person name="Daligault H."/>
            <person name="Lapidus A."/>
            <person name="Zeytun A."/>
            <person name="Nolan M."/>
            <person name="Lucas S."/>
            <person name="Del Rio T.G."/>
            <person name="Tice H."/>
            <person name="Cheng J.F."/>
            <person name="Tapia R."/>
            <person name="Han C."/>
            <person name="Goodwin L."/>
            <person name="Pitluck S."/>
            <person name="Liolios K."/>
            <person name="Pagani I."/>
            <person name="Ivanova N."/>
            <person name="Huntemann M."/>
            <person name="Mavromatis K."/>
            <person name="Mikhailova N."/>
            <person name="Pati A."/>
            <person name="Chen A."/>
            <person name="Palaniappan K."/>
            <person name="Land M."/>
            <person name="Hauser L."/>
            <person name="Brambilla E.M."/>
            <person name="Rohde M."/>
            <person name="Verbarg S."/>
            <person name="Goker M."/>
            <person name="Bristow J."/>
            <person name="Eisen J.A."/>
            <person name="Markowitz V."/>
            <person name="Hugenholtz P."/>
            <person name="Kyrpides N.C."/>
            <person name="Klenk H.P."/>
            <person name="Woyke T."/>
        </authorList>
    </citation>
    <scope>NUCLEOTIDE SEQUENCE [LARGE SCALE GENOMIC DNA]</scope>
    <source>
        <strain evidence="3">ATCC 27775 / DSM 1100 / LMG 10767 / O</strain>
    </source>
</reference>
<evidence type="ECO:0000313" key="3">
    <source>
        <dbReference type="Proteomes" id="UP000008461"/>
    </source>
</evidence>
<dbReference type="InterPro" id="IPR008969">
    <property type="entry name" value="CarboxyPept-like_regulatory"/>
</dbReference>
<keyword evidence="3" id="KW-1185">Reference proteome</keyword>
<dbReference type="SUPFAM" id="SSF56935">
    <property type="entry name" value="Porins"/>
    <property type="match status" value="1"/>
</dbReference>
<feature type="domain" description="Outer membrane protein beta-barrel" evidence="1">
    <location>
        <begin position="434"/>
        <end position="718"/>
    </location>
</feature>
<protein>
    <recommendedName>
        <fullName evidence="1">Outer membrane protein beta-barrel domain-containing protein</fullName>
    </recommendedName>
</protein>
<accession>F4L1C6</accession>
<dbReference type="SUPFAM" id="SSF49464">
    <property type="entry name" value="Carboxypeptidase regulatory domain-like"/>
    <property type="match status" value="1"/>
</dbReference>
<dbReference type="eggNOG" id="COG1629">
    <property type="taxonomic scope" value="Bacteria"/>
</dbReference>
<dbReference type="RefSeq" id="WP_013768350.1">
    <property type="nucleotide sequence ID" value="NC_015510.1"/>
</dbReference>
<dbReference type="EMBL" id="CP002691">
    <property type="protein sequence ID" value="AEE53823.1"/>
    <property type="molecule type" value="Genomic_DNA"/>
</dbReference>
<evidence type="ECO:0000313" key="2">
    <source>
        <dbReference type="EMBL" id="AEE53823.1"/>
    </source>
</evidence>
<dbReference type="HOGENOM" id="CLU_012729_0_1_10"/>
<dbReference type="InterPro" id="IPR041700">
    <property type="entry name" value="OMP_b-brl_3"/>
</dbReference>
<dbReference type="AlphaFoldDB" id="F4L1C6"/>
<evidence type="ECO:0000259" key="1">
    <source>
        <dbReference type="Pfam" id="PF14905"/>
    </source>
</evidence>
<dbReference type="OrthoDB" id="1086219at2"/>
<gene>
    <name evidence="2" type="ordered locus">Halhy_6000</name>
</gene>
<name>F4L1C6_HALH1</name>